<proteinExistence type="predicted"/>
<evidence type="ECO:0000313" key="2">
    <source>
        <dbReference type="WBParaSite" id="JU765_v2.g14881.t1"/>
    </source>
</evidence>
<dbReference type="Proteomes" id="UP000887576">
    <property type="component" value="Unplaced"/>
</dbReference>
<accession>A0AC34QBU5</accession>
<evidence type="ECO:0000313" key="1">
    <source>
        <dbReference type="Proteomes" id="UP000887576"/>
    </source>
</evidence>
<organism evidence="1 2">
    <name type="scientific">Panagrolaimus sp. JU765</name>
    <dbReference type="NCBI Taxonomy" id="591449"/>
    <lineage>
        <taxon>Eukaryota</taxon>
        <taxon>Metazoa</taxon>
        <taxon>Ecdysozoa</taxon>
        <taxon>Nematoda</taxon>
        <taxon>Chromadorea</taxon>
        <taxon>Rhabditida</taxon>
        <taxon>Tylenchina</taxon>
        <taxon>Panagrolaimomorpha</taxon>
        <taxon>Panagrolaimoidea</taxon>
        <taxon>Panagrolaimidae</taxon>
        <taxon>Panagrolaimus</taxon>
    </lineage>
</organism>
<protein>
    <submittedName>
        <fullName evidence="2">DM13 domain-containing protein</fullName>
    </submittedName>
</protein>
<name>A0AC34QBU5_9BILA</name>
<dbReference type="WBParaSite" id="JU765_v2.g14881.t1">
    <property type="protein sequence ID" value="JU765_v2.g14881.t1"/>
    <property type="gene ID" value="JU765_v2.g14881"/>
</dbReference>
<reference evidence="2" key="1">
    <citation type="submission" date="2022-11" db="UniProtKB">
        <authorList>
            <consortium name="WormBaseParasite"/>
        </authorList>
    </citation>
    <scope>IDENTIFICATION</scope>
</reference>
<sequence length="817" mass="90361">MIQLLLVFILCSTLWLPTETIGPINPAYTAPSSGKKYGGVVVPWSEYRQKLENERKLLGLEQEESSERPVTIYLAPFRKNSEIVAKHSGSSEKFEKSDQQTLPSKLKITSTRPESAGYSTNAFKEKIQKHENTYSALSRPQTHSAPNFNRGNSIQPSGSFPNFPIKAATNQEIGAMMPQFTKLKPAPFNLIPSNQGNLANSVFEESQYRFSPQGAVAGSVGMQQPPPLSGSIFAPNPNAFSENMLNNLNPLQFLSTARDSPVEQIARIAKNLLSHENQQLFSSVANVLAGAKTNPLPPAIGTPELGENLLGSSAVEAVELISSSSNKDEKNNNKTTDFTENEVIRSLNKLPEEQRKLLQEVINHGELDTKTLSGALLNTTDDNETKQKIIQGETKLIEWIQQNRPANTSSNNKAANKASKEGKIPFYGRYCGSFVEQVNPTKNFGISGALWAVDNKRFIVSNFHYQPASISENITFWSGPAKPTGNAVLDAFPSENGVYLRPQPIEISIFTLKESPIVAAKIRHESVDKNQVLAEAEEELRNKTKRDVFSNLYEERIPFKISANFGNGKTSENTIAMKQDESKTEIAKMEINSTQSNMDLSTLTTITTSSTTVATTTASIDQSRILPLEWYAGFQPLLLTLPENHYVKTTHWVSLFDHKKQSPIAFVLIPNGNAFQIPSSVQLRPFAATGSYKISSGPIHVLDTKTIEVSEFSLETGGVPVWFMVGKEVLPNGNGHIVPIVEKSTDKFDCMSLRDYHNETVVLRLPGALDIRDVFWFSVFSIPQAISMANIYLPYNDMHLPPDLDGRTTPICRFSNS</sequence>